<dbReference type="InterPro" id="IPR036390">
    <property type="entry name" value="WH_DNA-bd_sf"/>
</dbReference>
<organism evidence="5 6">
    <name type="scientific">Posidoniimonas corsicana</name>
    <dbReference type="NCBI Taxonomy" id="1938618"/>
    <lineage>
        <taxon>Bacteria</taxon>
        <taxon>Pseudomonadati</taxon>
        <taxon>Planctomycetota</taxon>
        <taxon>Planctomycetia</taxon>
        <taxon>Pirellulales</taxon>
        <taxon>Lacipirellulaceae</taxon>
        <taxon>Posidoniimonas</taxon>
    </lineage>
</organism>
<dbReference type="EMBL" id="SIHJ01000001">
    <property type="protein sequence ID" value="TWT36217.1"/>
    <property type="molecule type" value="Genomic_DNA"/>
</dbReference>
<dbReference type="Gene3D" id="1.10.10.10">
    <property type="entry name" value="Winged helix-like DNA-binding domain superfamily/Winged helix DNA-binding domain"/>
    <property type="match status" value="1"/>
</dbReference>
<dbReference type="InterPro" id="IPR036388">
    <property type="entry name" value="WH-like_DNA-bd_sf"/>
</dbReference>
<dbReference type="GO" id="GO:0003700">
    <property type="term" value="F:DNA-binding transcription factor activity"/>
    <property type="evidence" value="ECO:0007669"/>
    <property type="project" value="InterPro"/>
</dbReference>
<name>A0A5C5VE34_9BACT</name>
<accession>A0A5C5VE34</accession>
<dbReference type="SMART" id="SM00418">
    <property type="entry name" value="HTH_ARSR"/>
    <property type="match status" value="1"/>
</dbReference>
<keyword evidence="6" id="KW-1185">Reference proteome</keyword>
<dbReference type="Proteomes" id="UP000316714">
    <property type="component" value="Unassembled WGS sequence"/>
</dbReference>
<proteinExistence type="predicted"/>
<dbReference type="NCBIfam" id="NF033788">
    <property type="entry name" value="HTH_metalloreg"/>
    <property type="match status" value="1"/>
</dbReference>
<evidence type="ECO:0000256" key="1">
    <source>
        <dbReference type="ARBA" id="ARBA00023015"/>
    </source>
</evidence>
<dbReference type="PROSITE" id="PS50987">
    <property type="entry name" value="HTH_ARSR_2"/>
    <property type="match status" value="1"/>
</dbReference>
<dbReference type="PANTHER" id="PTHR33154:SF18">
    <property type="entry name" value="ARSENICAL RESISTANCE OPERON REPRESSOR"/>
    <property type="match status" value="1"/>
</dbReference>
<comment type="caution">
    <text evidence="5">The sequence shown here is derived from an EMBL/GenBank/DDBJ whole genome shotgun (WGS) entry which is preliminary data.</text>
</comment>
<protein>
    <recommendedName>
        <fullName evidence="4">HTH arsR-type domain-containing protein</fullName>
    </recommendedName>
</protein>
<keyword evidence="2" id="KW-0238">DNA-binding</keyword>
<gene>
    <name evidence="5" type="ORF">KOR34_11180</name>
</gene>
<evidence type="ECO:0000259" key="4">
    <source>
        <dbReference type="PROSITE" id="PS50987"/>
    </source>
</evidence>
<dbReference type="InterPro" id="IPR011991">
    <property type="entry name" value="ArsR-like_HTH"/>
</dbReference>
<evidence type="ECO:0000256" key="2">
    <source>
        <dbReference type="ARBA" id="ARBA00023125"/>
    </source>
</evidence>
<dbReference type="AlphaFoldDB" id="A0A5C5VE34"/>
<feature type="domain" description="HTH arsR-type" evidence="4">
    <location>
        <begin position="1"/>
        <end position="97"/>
    </location>
</feature>
<reference evidence="5 6" key="1">
    <citation type="submission" date="2019-02" db="EMBL/GenBank/DDBJ databases">
        <title>Deep-cultivation of Planctomycetes and their phenomic and genomic characterization uncovers novel biology.</title>
        <authorList>
            <person name="Wiegand S."/>
            <person name="Jogler M."/>
            <person name="Boedeker C."/>
            <person name="Pinto D."/>
            <person name="Vollmers J."/>
            <person name="Rivas-Marin E."/>
            <person name="Kohn T."/>
            <person name="Peeters S.H."/>
            <person name="Heuer A."/>
            <person name="Rast P."/>
            <person name="Oberbeckmann S."/>
            <person name="Bunk B."/>
            <person name="Jeske O."/>
            <person name="Meyerdierks A."/>
            <person name="Storesund J.E."/>
            <person name="Kallscheuer N."/>
            <person name="Luecker S."/>
            <person name="Lage O.M."/>
            <person name="Pohl T."/>
            <person name="Merkel B.J."/>
            <person name="Hornburger P."/>
            <person name="Mueller R.-W."/>
            <person name="Bruemmer F."/>
            <person name="Labrenz M."/>
            <person name="Spormann A.M."/>
            <person name="Op Den Camp H."/>
            <person name="Overmann J."/>
            <person name="Amann R."/>
            <person name="Jetten M.S.M."/>
            <person name="Mascher T."/>
            <person name="Medema M.H."/>
            <person name="Devos D.P."/>
            <person name="Kaster A.-K."/>
            <person name="Ovreas L."/>
            <person name="Rohde M."/>
            <person name="Galperin M.Y."/>
            <person name="Jogler C."/>
        </authorList>
    </citation>
    <scope>NUCLEOTIDE SEQUENCE [LARGE SCALE GENOMIC DNA]</scope>
    <source>
        <strain evidence="5 6">KOR34</strain>
    </source>
</reference>
<dbReference type="PRINTS" id="PR00778">
    <property type="entry name" value="HTHARSR"/>
</dbReference>
<dbReference type="PANTHER" id="PTHR33154">
    <property type="entry name" value="TRANSCRIPTIONAL REGULATOR, ARSR FAMILY"/>
    <property type="match status" value="1"/>
</dbReference>
<dbReference type="InterPro" id="IPR051081">
    <property type="entry name" value="HTH_MetalResp_TranReg"/>
</dbReference>
<dbReference type="SUPFAM" id="SSF46785">
    <property type="entry name" value="Winged helix' DNA-binding domain"/>
    <property type="match status" value="1"/>
</dbReference>
<dbReference type="GO" id="GO:0003677">
    <property type="term" value="F:DNA binding"/>
    <property type="evidence" value="ECO:0007669"/>
    <property type="project" value="UniProtKB-KW"/>
</dbReference>
<evidence type="ECO:0000256" key="3">
    <source>
        <dbReference type="ARBA" id="ARBA00023163"/>
    </source>
</evidence>
<evidence type="ECO:0000313" key="6">
    <source>
        <dbReference type="Proteomes" id="UP000316714"/>
    </source>
</evidence>
<keyword evidence="1" id="KW-0805">Transcription regulation</keyword>
<dbReference type="RefSeq" id="WP_197531174.1">
    <property type="nucleotide sequence ID" value="NZ_SIHJ01000001.1"/>
</dbReference>
<keyword evidence="3" id="KW-0804">Transcription</keyword>
<sequence length="123" mass="13695">MRDLLAITKALADENRLRALGLLRGQELCLCQVVEVLGLASSTVSKHMSILHQARLVESRKQGRWAYFRLADDDAPGEALQALELVLASLQQDKQAKADQRALKAVLKLEPEELCRKQANCKC</sequence>
<dbReference type="Pfam" id="PF01022">
    <property type="entry name" value="HTH_5"/>
    <property type="match status" value="1"/>
</dbReference>
<dbReference type="InterPro" id="IPR001845">
    <property type="entry name" value="HTH_ArsR_DNA-bd_dom"/>
</dbReference>
<dbReference type="CDD" id="cd00090">
    <property type="entry name" value="HTH_ARSR"/>
    <property type="match status" value="1"/>
</dbReference>
<evidence type="ECO:0000313" key="5">
    <source>
        <dbReference type="EMBL" id="TWT36217.1"/>
    </source>
</evidence>